<dbReference type="RefSeq" id="WP_264510177.1">
    <property type="nucleotide sequence ID" value="NZ_JAPDDR010000001.1"/>
</dbReference>
<evidence type="ECO:0000313" key="3">
    <source>
        <dbReference type="Proteomes" id="UP001165653"/>
    </source>
</evidence>
<dbReference type="EMBL" id="JAPDDR010000001">
    <property type="protein sequence ID" value="MCW1912097.1"/>
    <property type="molecule type" value="Genomic_DNA"/>
</dbReference>
<accession>A0ABT3FWX7</accession>
<keyword evidence="3" id="KW-1185">Reference proteome</keyword>
<reference evidence="2" key="1">
    <citation type="submission" date="2022-10" db="EMBL/GenBank/DDBJ databases">
        <title>Luteolibacter sp. GHJ8, whole genome shotgun sequencing project.</title>
        <authorList>
            <person name="Zhao G."/>
            <person name="Shen L."/>
        </authorList>
    </citation>
    <scope>NUCLEOTIDE SEQUENCE</scope>
    <source>
        <strain evidence="2">GHJ8</strain>
    </source>
</reference>
<keyword evidence="1" id="KW-0472">Membrane</keyword>
<name>A0ABT3FWX7_9BACT</name>
<proteinExistence type="predicted"/>
<comment type="caution">
    <text evidence="2">The sequence shown here is derived from an EMBL/GenBank/DDBJ whole genome shotgun (WGS) entry which is preliminary data.</text>
</comment>
<feature type="transmembrane region" description="Helical" evidence="1">
    <location>
        <begin position="23"/>
        <end position="46"/>
    </location>
</feature>
<keyword evidence="1" id="KW-0812">Transmembrane</keyword>
<sequence length="620" mass="66652">MDRQPPHDRAEAPSRLSPRLKKLGIVLLVLIIAALFCGQAFIGSAIESRMDANLSKRGWTLQRTGASWNLWRGLTMEQVKLGREGQPPVLEADNLSIKVPFTGGHGLAITSHRSPLLLRDEKGEIRLDEVTVELVTTDEGLRADRIKARKDGLLVEVKGTIRVVPGGDRSQWTPRFDAVRGTLAALKMEGEVFRVGGSFLVDVKDDIAWNADLSGRGGEVVWQGLPLKSAEARAALSSGTSSIAANLALPRGVADFEVTRDDWESSPFQFEGSITDQADHTNDFTGSYQPGQKVWNLKRLDGQADLLSIAREVPMFADKVPAKMAFKVFPYVDLRDATMKVGQTLQIGSLAISGGVTSFQLEGRRIEVRNLAGTASYNGKSWRIRRSSASLFGGKLAMSGSYQDGTLSGASVSGEGLKLAAIKTVSGRKGNSNGVLSFSYKGKLDLDGKTAEGQGKMRLDNAPVIDVPLLDQTYDLFTSMIPGIERGKTGTFSADFVARSKVIDVPRFEATGGTLTVSAKGRVDLARERVDGVARGKLNGLPGVVTKPLSRLLEMEVGGPYDDIRVKPMGPAKLVSNAASSTVGVPVDTIEEAGRITGAVLAEGIKVPLKWFDRDDAGHE</sequence>
<gene>
    <name evidence="2" type="ORF">OJ996_00830</name>
</gene>
<organism evidence="2 3">
    <name type="scientific">Luteolibacter rhizosphaerae</name>
    <dbReference type="NCBI Taxonomy" id="2989719"/>
    <lineage>
        <taxon>Bacteria</taxon>
        <taxon>Pseudomonadati</taxon>
        <taxon>Verrucomicrobiota</taxon>
        <taxon>Verrucomicrobiia</taxon>
        <taxon>Verrucomicrobiales</taxon>
        <taxon>Verrucomicrobiaceae</taxon>
        <taxon>Luteolibacter</taxon>
    </lineage>
</organism>
<evidence type="ECO:0000256" key="1">
    <source>
        <dbReference type="SAM" id="Phobius"/>
    </source>
</evidence>
<dbReference type="Proteomes" id="UP001165653">
    <property type="component" value="Unassembled WGS sequence"/>
</dbReference>
<protein>
    <submittedName>
        <fullName evidence="2">AsmA-like C-terminal region-containing protein</fullName>
    </submittedName>
</protein>
<keyword evidence="1" id="KW-1133">Transmembrane helix</keyword>
<evidence type="ECO:0000313" key="2">
    <source>
        <dbReference type="EMBL" id="MCW1912097.1"/>
    </source>
</evidence>